<evidence type="ECO:0000256" key="2">
    <source>
        <dbReference type="ARBA" id="ARBA00022679"/>
    </source>
</evidence>
<dbReference type="OrthoDB" id="205623at2759"/>
<organism evidence="4 5">
    <name type="scientific">Stichopus japonicus</name>
    <name type="common">Sea cucumber</name>
    <dbReference type="NCBI Taxonomy" id="307972"/>
    <lineage>
        <taxon>Eukaryota</taxon>
        <taxon>Metazoa</taxon>
        <taxon>Echinodermata</taxon>
        <taxon>Eleutherozoa</taxon>
        <taxon>Echinozoa</taxon>
        <taxon>Holothuroidea</taxon>
        <taxon>Aspidochirotacea</taxon>
        <taxon>Aspidochirotida</taxon>
        <taxon>Stichopodidae</taxon>
        <taxon>Apostichopus</taxon>
    </lineage>
</organism>
<proteinExistence type="inferred from homology"/>
<comment type="caution">
    <text evidence="4">The sequence shown here is derived from an EMBL/GenBank/DDBJ whole genome shotgun (WGS) entry which is preliminary data.</text>
</comment>
<dbReference type="STRING" id="307972.A0A2G8K2C2"/>
<gene>
    <name evidence="4" type="ORF">BSL78_20988</name>
</gene>
<evidence type="ECO:0000256" key="1">
    <source>
        <dbReference type="ARBA" id="ARBA00005771"/>
    </source>
</evidence>
<keyword evidence="5" id="KW-1185">Reference proteome</keyword>
<evidence type="ECO:0000313" key="4">
    <source>
        <dbReference type="EMBL" id="PIK42152.1"/>
    </source>
</evidence>
<dbReference type="EMBL" id="MRZV01000957">
    <property type="protein sequence ID" value="PIK42152.1"/>
    <property type="molecule type" value="Genomic_DNA"/>
</dbReference>
<feature type="domain" description="Sulfotransferase" evidence="3">
    <location>
        <begin position="47"/>
        <end position="209"/>
    </location>
</feature>
<evidence type="ECO:0000259" key="3">
    <source>
        <dbReference type="Pfam" id="PF00685"/>
    </source>
</evidence>
<accession>A0A2G8K2C2</accession>
<sequence>MEPPKQKGPPTPKMMFEMRRELEGTTFPPFIQPHCLANVKNFEVREDDVVLATYPKCGTHWMMEVIQLIKTDGHVDQIERENDRRAIGCIEFTIFPEMKEAIVDVVDKKPSPRMYGTHLPATLLPAQIWTKKPKVVYVTRNPKDAANSFYNFMNADSKTQDDRIGWDEFCSVFMSEKAIFGNWFDHTLSYWSHRDDENVFFITFEEMKKHGRDDKTYAKIEKEHELGELLTKAHGKLPFLKKGIVGGWKARFTVAQSEAMDKVLKERLSGTGLEHHYN</sequence>
<dbReference type="PANTHER" id="PTHR11783">
    <property type="entry name" value="SULFOTRANSFERASE SULT"/>
    <property type="match status" value="1"/>
</dbReference>
<name>A0A2G8K2C2_STIJA</name>
<dbReference type="Pfam" id="PF00685">
    <property type="entry name" value="Sulfotransfer_1"/>
    <property type="match status" value="2"/>
</dbReference>
<keyword evidence="2 4" id="KW-0808">Transferase</keyword>
<dbReference type="AlphaFoldDB" id="A0A2G8K2C2"/>
<dbReference type="Gene3D" id="3.40.50.300">
    <property type="entry name" value="P-loop containing nucleotide triphosphate hydrolases"/>
    <property type="match status" value="1"/>
</dbReference>
<comment type="similarity">
    <text evidence="1">Belongs to the sulfotransferase 1 family.</text>
</comment>
<evidence type="ECO:0000313" key="5">
    <source>
        <dbReference type="Proteomes" id="UP000230750"/>
    </source>
</evidence>
<dbReference type="Proteomes" id="UP000230750">
    <property type="component" value="Unassembled WGS sequence"/>
</dbReference>
<dbReference type="InterPro" id="IPR027417">
    <property type="entry name" value="P-loop_NTPase"/>
</dbReference>
<dbReference type="InterPro" id="IPR000863">
    <property type="entry name" value="Sulfotransferase_dom"/>
</dbReference>
<feature type="domain" description="Sulfotransferase" evidence="3">
    <location>
        <begin position="233"/>
        <end position="272"/>
    </location>
</feature>
<dbReference type="SUPFAM" id="SSF52540">
    <property type="entry name" value="P-loop containing nucleoside triphosphate hydrolases"/>
    <property type="match status" value="1"/>
</dbReference>
<dbReference type="GO" id="GO:0008146">
    <property type="term" value="F:sulfotransferase activity"/>
    <property type="evidence" value="ECO:0007669"/>
    <property type="project" value="InterPro"/>
</dbReference>
<reference evidence="4 5" key="1">
    <citation type="journal article" date="2017" name="PLoS Biol.">
        <title>The sea cucumber genome provides insights into morphological evolution and visceral regeneration.</title>
        <authorList>
            <person name="Zhang X."/>
            <person name="Sun L."/>
            <person name="Yuan J."/>
            <person name="Sun Y."/>
            <person name="Gao Y."/>
            <person name="Zhang L."/>
            <person name="Li S."/>
            <person name="Dai H."/>
            <person name="Hamel J.F."/>
            <person name="Liu C."/>
            <person name="Yu Y."/>
            <person name="Liu S."/>
            <person name="Lin W."/>
            <person name="Guo K."/>
            <person name="Jin S."/>
            <person name="Xu P."/>
            <person name="Storey K.B."/>
            <person name="Huan P."/>
            <person name="Zhang T."/>
            <person name="Zhou Y."/>
            <person name="Zhang J."/>
            <person name="Lin C."/>
            <person name="Li X."/>
            <person name="Xing L."/>
            <person name="Huo D."/>
            <person name="Sun M."/>
            <person name="Wang L."/>
            <person name="Mercier A."/>
            <person name="Li F."/>
            <person name="Yang H."/>
            <person name="Xiang J."/>
        </authorList>
    </citation>
    <scope>NUCLEOTIDE SEQUENCE [LARGE SCALE GENOMIC DNA]</scope>
    <source>
        <strain evidence="4">Shaxun</strain>
        <tissue evidence="4">Muscle</tissue>
    </source>
</reference>
<protein>
    <submittedName>
        <fullName evidence="4">Putative sulfotransferase 1C2</fullName>
    </submittedName>
</protein>